<evidence type="ECO:0000313" key="6">
    <source>
        <dbReference type="Proteomes" id="UP001596500"/>
    </source>
</evidence>
<protein>
    <submittedName>
        <fullName evidence="5">Acyl-CoA thioesterase</fullName>
        <ecNumber evidence="5">3.1.2.20</ecNumber>
    </submittedName>
</protein>
<dbReference type="Proteomes" id="UP001596500">
    <property type="component" value="Unassembled WGS sequence"/>
</dbReference>
<name>A0ABW2RF81_9BACL</name>
<gene>
    <name evidence="5" type="ORF">ACFQNG_00370</name>
</gene>
<dbReference type="InterPro" id="IPR029069">
    <property type="entry name" value="HotDog_dom_sf"/>
</dbReference>
<dbReference type="InterPro" id="IPR033120">
    <property type="entry name" value="HOTDOG_ACOT"/>
</dbReference>
<accession>A0ABW2RF81</accession>
<dbReference type="InterPro" id="IPR040170">
    <property type="entry name" value="Cytosol_ACT"/>
</dbReference>
<comment type="caution">
    <text evidence="5">The sequence shown here is derived from an EMBL/GenBank/DDBJ whole genome shotgun (WGS) entry which is preliminary data.</text>
</comment>
<evidence type="ECO:0000256" key="1">
    <source>
        <dbReference type="ARBA" id="ARBA00010458"/>
    </source>
</evidence>
<feature type="domain" description="HotDog ACOT-type" evidence="4">
    <location>
        <begin position="7"/>
        <end position="119"/>
    </location>
</feature>
<dbReference type="PANTHER" id="PTHR11049">
    <property type="entry name" value="ACYL COENZYME A THIOESTER HYDROLASE"/>
    <property type="match status" value="1"/>
</dbReference>
<dbReference type="SUPFAM" id="SSF54637">
    <property type="entry name" value="Thioesterase/thiol ester dehydrase-isomerase"/>
    <property type="match status" value="1"/>
</dbReference>
<evidence type="ECO:0000313" key="5">
    <source>
        <dbReference type="EMBL" id="MFC7439626.1"/>
    </source>
</evidence>
<evidence type="ECO:0000256" key="3">
    <source>
        <dbReference type="PROSITE-ProRule" id="PRU01106"/>
    </source>
</evidence>
<dbReference type="CDD" id="cd03442">
    <property type="entry name" value="BFIT_BACH"/>
    <property type="match status" value="1"/>
</dbReference>
<proteinExistence type="inferred from homology"/>
<organism evidence="5 6">
    <name type="scientific">Laceyella putida</name>
    <dbReference type="NCBI Taxonomy" id="110101"/>
    <lineage>
        <taxon>Bacteria</taxon>
        <taxon>Bacillati</taxon>
        <taxon>Bacillota</taxon>
        <taxon>Bacilli</taxon>
        <taxon>Bacillales</taxon>
        <taxon>Thermoactinomycetaceae</taxon>
        <taxon>Laceyella</taxon>
    </lineage>
</organism>
<dbReference type="GO" id="GO:0047617">
    <property type="term" value="F:fatty acyl-CoA hydrolase activity"/>
    <property type="evidence" value="ECO:0007669"/>
    <property type="project" value="UniProtKB-EC"/>
</dbReference>
<keyword evidence="2 3" id="KW-0378">Hydrolase</keyword>
<dbReference type="PROSITE" id="PS51770">
    <property type="entry name" value="HOTDOG_ACOT"/>
    <property type="match status" value="1"/>
</dbReference>
<reference evidence="6" key="1">
    <citation type="journal article" date="2019" name="Int. J. Syst. Evol. Microbiol.">
        <title>The Global Catalogue of Microorganisms (GCM) 10K type strain sequencing project: providing services to taxonomists for standard genome sequencing and annotation.</title>
        <authorList>
            <consortium name="The Broad Institute Genomics Platform"/>
            <consortium name="The Broad Institute Genome Sequencing Center for Infectious Disease"/>
            <person name="Wu L."/>
            <person name="Ma J."/>
        </authorList>
    </citation>
    <scope>NUCLEOTIDE SEQUENCE [LARGE SCALE GENOMIC DNA]</scope>
    <source>
        <strain evidence="6">CGMCC 1.12942</strain>
    </source>
</reference>
<evidence type="ECO:0000259" key="4">
    <source>
        <dbReference type="PROSITE" id="PS51770"/>
    </source>
</evidence>
<keyword evidence="6" id="KW-1185">Reference proteome</keyword>
<dbReference type="EMBL" id="JBHTBW010000002">
    <property type="protein sequence ID" value="MFC7439626.1"/>
    <property type="molecule type" value="Genomic_DNA"/>
</dbReference>
<dbReference type="RefSeq" id="WP_379862809.1">
    <property type="nucleotide sequence ID" value="NZ_JBHTBW010000002.1"/>
</dbReference>
<sequence length="170" mass="19398">MEKRWVRESRCYKTSRVFPPDVNNHNTLFGGKLMAYIDDIASIAATKHCRRSVVTASTDSVDFLHPIRPSDSVCLESFVTWTGKTSMEVFVKVIKEDLLSGERKIAATSFLTFVALDDNKKPVPVPAVVPETEEEFKLHETAPQRAEARRIRREESKKLADYLTVKQPWD</sequence>
<dbReference type="Gene3D" id="3.10.129.10">
    <property type="entry name" value="Hotdog Thioesterase"/>
    <property type="match status" value="1"/>
</dbReference>
<dbReference type="PANTHER" id="PTHR11049:SF24">
    <property type="entry name" value="CYTOSOLIC ACYL COENZYME A THIOESTER HYDROLASE"/>
    <property type="match status" value="1"/>
</dbReference>
<evidence type="ECO:0000256" key="2">
    <source>
        <dbReference type="ARBA" id="ARBA00022801"/>
    </source>
</evidence>
<dbReference type="EC" id="3.1.2.20" evidence="5"/>
<comment type="similarity">
    <text evidence="1">Belongs to the acyl coenzyme A hydrolase family.</text>
</comment>
<dbReference type="Pfam" id="PF03061">
    <property type="entry name" value="4HBT"/>
    <property type="match status" value="1"/>
</dbReference>
<dbReference type="InterPro" id="IPR006683">
    <property type="entry name" value="Thioestr_dom"/>
</dbReference>